<name>A0A9P4MBM4_9PEZI</name>
<evidence type="ECO:0000313" key="2">
    <source>
        <dbReference type="EMBL" id="KAF2147735.1"/>
    </source>
</evidence>
<dbReference type="EMBL" id="ML996095">
    <property type="protein sequence ID" value="KAF2147735.1"/>
    <property type="molecule type" value="Genomic_DNA"/>
</dbReference>
<keyword evidence="3" id="KW-1185">Reference proteome</keyword>
<gene>
    <name evidence="2" type="ORF">K461DRAFT_283326</name>
</gene>
<organism evidence="2 3">
    <name type="scientific">Myriangium duriaei CBS 260.36</name>
    <dbReference type="NCBI Taxonomy" id="1168546"/>
    <lineage>
        <taxon>Eukaryota</taxon>
        <taxon>Fungi</taxon>
        <taxon>Dikarya</taxon>
        <taxon>Ascomycota</taxon>
        <taxon>Pezizomycotina</taxon>
        <taxon>Dothideomycetes</taxon>
        <taxon>Dothideomycetidae</taxon>
        <taxon>Myriangiales</taxon>
        <taxon>Myriangiaceae</taxon>
        <taxon>Myriangium</taxon>
    </lineage>
</organism>
<feature type="compositionally biased region" description="Basic and acidic residues" evidence="1">
    <location>
        <begin position="1"/>
        <end position="20"/>
    </location>
</feature>
<dbReference type="Proteomes" id="UP000799439">
    <property type="component" value="Unassembled WGS sequence"/>
</dbReference>
<reference evidence="2" key="1">
    <citation type="journal article" date="2020" name="Stud. Mycol.">
        <title>101 Dothideomycetes genomes: a test case for predicting lifestyles and emergence of pathogens.</title>
        <authorList>
            <person name="Haridas S."/>
            <person name="Albert R."/>
            <person name="Binder M."/>
            <person name="Bloem J."/>
            <person name="Labutti K."/>
            <person name="Salamov A."/>
            <person name="Andreopoulos B."/>
            <person name="Baker S."/>
            <person name="Barry K."/>
            <person name="Bills G."/>
            <person name="Bluhm B."/>
            <person name="Cannon C."/>
            <person name="Castanera R."/>
            <person name="Culley D."/>
            <person name="Daum C."/>
            <person name="Ezra D."/>
            <person name="Gonzalez J."/>
            <person name="Henrissat B."/>
            <person name="Kuo A."/>
            <person name="Liang C."/>
            <person name="Lipzen A."/>
            <person name="Lutzoni F."/>
            <person name="Magnuson J."/>
            <person name="Mondo S."/>
            <person name="Nolan M."/>
            <person name="Ohm R."/>
            <person name="Pangilinan J."/>
            <person name="Park H.-J."/>
            <person name="Ramirez L."/>
            <person name="Alfaro M."/>
            <person name="Sun H."/>
            <person name="Tritt A."/>
            <person name="Yoshinaga Y."/>
            <person name="Zwiers L.-H."/>
            <person name="Turgeon B."/>
            <person name="Goodwin S."/>
            <person name="Spatafora J."/>
            <person name="Crous P."/>
            <person name="Grigoriev I."/>
        </authorList>
    </citation>
    <scope>NUCLEOTIDE SEQUENCE</scope>
    <source>
        <strain evidence="2">CBS 260.36</strain>
    </source>
</reference>
<protein>
    <submittedName>
        <fullName evidence="2">Uncharacterized protein</fullName>
    </submittedName>
</protein>
<accession>A0A9P4MBM4</accession>
<dbReference type="AlphaFoldDB" id="A0A9P4MBM4"/>
<proteinExistence type="predicted"/>
<evidence type="ECO:0000313" key="3">
    <source>
        <dbReference type="Proteomes" id="UP000799439"/>
    </source>
</evidence>
<feature type="region of interest" description="Disordered" evidence="1">
    <location>
        <begin position="1"/>
        <end position="62"/>
    </location>
</feature>
<sequence length="62" mass="7109">MQQQESQHDRSRRGSFEDYTTKSTYRTPYCPPSPSERSIHLSPAFGDLLPRLPSRGSRSPMP</sequence>
<evidence type="ECO:0000256" key="1">
    <source>
        <dbReference type="SAM" id="MobiDB-lite"/>
    </source>
</evidence>
<comment type="caution">
    <text evidence="2">The sequence shown here is derived from an EMBL/GenBank/DDBJ whole genome shotgun (WGS) entry which is preliminary data.</text>
</comment>